<reference evidence="3" key="1">
    <citation type="journal article" date="2014" name="Int. J. Syst. Evol. Microbiol.">
        <title>Complete genome sequence of Corynebacterium casei LMG S-19264T (=DSM 44701T), isolated from a smear-ripened cheese.</title>
        <authorList>
            <consortium name="US DOE Joint Genome Institute (JGI-PGF)"/>
            <person name="Walter F."/>
            <person name="Albersmeier A."/>
            <person name="Kalinowski J."/>
            <person name="Ruckert C."/>
        </authorList>
    </citation>
    <scope>NUCLEOTIDE SEQUENCE</scope>
    <source>
        <strain evidence="3">JCM 4136</strain>
    </source>
</reference>
<dbReference type="Proteomes" id="UP000480804">
    <property type="component" value="Unassembled WGS sequence"/>
</dbReference>
<reference evidence="3" key="3">
    <citation type="submission" date="2020-09" db="EMBL/GenBank/DDBJ databases">
        <authorList>
            <person name="Sun Q."/>
            <person name="Ohkuma M."/>
        </authorList>
    </citation>
    <scope>NUCLEOTIDE SEQUENCE</scope>
    <source>
        <strain evidence="3">JCM 4136</strain>
    </source>
</reference>
<organism evidence="3 5">
    <name type="scientific">Streptomyces gougerotii</name>
    <dbReference type="NCBI Taxonomy" id="53448"/>
    <lineage>
        <taxon>Bacteria</taxon>
        <taxon>Bacillati</taxon>
        <taxon>Actinomycetota</taxon>
        <taxon>Actinomycetes</taxon>
        <taxon>Kitasatosporales</taxon>
        <taxon>Streptomycetaceae</taxon>
        <taxon>Streptomyces</taxon>
        <taxon>Streptomyces diastaticus group</taxon>
    </lineage>
</organism>
<evidence type="ECO:0000256" key="1">
    <source>
        <dbReference type="SAM" id="MobiDB-lite"/>
    </source>
</evidence>
<dbReference type="EMBL" id="BMSC01000002">
    <property type="protein sequence ID" value="GGU58338.1"/>
    <property type="molecule type" value="Genomic_DNA"/>
</dbReference>
<evidence type="ECO:0000313" key="4">
    <source>
        <dbReference type="Proteomes" id="UP000480804"/>
    </source>
</evidence>
<dbReference type="AlphaFoldDB" id="A0A8H9LGZ1"/>
<evidence type="ECO:0000313" key="2">
    <source>
        <dbReference type="EMBL" id="GFH80439.1"/>
    </source>
</evidence>
<reference evidence="2 4" key="2">
    <citation type="submission" date="2020-02" db="EMBL/GenBank/DDBJ databases">
        <title>Whole genome shotgun sequence of Streptomyces gougerotii NBRC 13043.</title>
        <authorList>
            <person name="Ichikawa N."/>
            <person name="Komaki H."/>
            <person name="Tamura T."/>
        </authorList>
    </citation>
    <scope>NUCLEOTIDE SEQUENCE [LARGE SCALE GENOMIC DNA]</scope>
    <source>
        <strain evidence="2 4">NBRC 13043</strain>
    </source>
</reference>
<evidence type="ECO:0000313" key="5">
    <source>
        <dbReference type="Proteomes" id="UP000660975"/>
    </source>
</evidence>
<dbReference type="EMBL" id="BLLO01000025">
    <property type="protein sequence ID" value="GFH80439.1"/>
    <property type="molecule type" value="Genomic_DNA"/>
</dbReference>
<name>A0A8H9LGZ1_9ACTN</name>
<sequence>MFIGEVGLKTRSILANRPGRPRSWMRAAVEREMAPSEVIFRPVAVRQRPVAWAPAAKTEPAPARPPRKKYPAMSVARQDGGLSTGRS</sequence>
<accession>A0A8H9LGZ1</accession>
<comment type="caution">
    <text evidence="3">The sequence shown here is derived from an EMBL/GenBank/DDBJ whole genome shotgun (WGS) entry which is preliminary data.</text>
</comment>
<gene>
    <name evidence="3" type="ORF">GCM10010227_09360</name>
    <name evidence="2" type="ORF">Sgou_51090</name>
</gene>
<keyword evidence="4" id="KW-1185">Reference proteome</keyword>
<dbReference type="Proteomes" id="UP000660975">
    <property type="component" value="Unassembled WGS sequence"/>
</dbReference>
<proteinExistence type="predicted"/>
<protein>
    <submittedName>
        <fullName evidence="3">Uncharacterized protein</fullName>
    </submittedName>
</protein>
<feature type="region of interest" description="Disordered" evidence="1">
    <location>
        <begin position="52"/>
        <end position="87"/>
    </location>
</feature>
<evidence type="ECO:0000313" key="3">
    <source>
        <dbReference type="EMBL" id="GGU58338.1"/>
    </source>
</evidence>